<keyword evidence="1" id="KW-0521">NADP</keyword>
<accession>A0AAN7WC95</accession>
<sequence>MAFRNIMLYGGGGSNIGHHILQAIAADSTFCTTVLARESSKTVFPASVRVVKVPDDFPHADLVRAMAGQDVVICAPQENQEKMLGAALEAKVPRFYPSEWGMDNADPKNQEMSPVFKSKAKMASYLQSKESPTFSWTAIATSIWLDWALDNVFIGINPFAHKVEYWQDGTHSPSMTTLAYAAQAVVASLKHPDATKNQRVFVSPFEVSQRKIIEVFEELQGVKYTVSHVPGDIIKRTHARIAGGDMSAVAVTIAAGVLLREYHADFVSSGKTPLIEGIANMPLLGVYEVLAAWVEGHPQSI</sequence>
<dbReference type="InterPro" id="IPR051609">
    <property type="entry name" value="NmrA/Isoflavone_reductase-like"/>
</dbReference>
<name>A0AAN7WC95_9PEZI</name>
<keyword evidence="2" id="KW-0560">Oxidoreductase</keyword>
<evidence type="ECO:0000256" key="1">
    <source>
        <dbReference type="ARBA" id="ARBA00022857"/>
    </source>
</evidence>
<proteinExistence type="predicted"/>
<organism evidence="4 5">
    <name type="scientific">Elasticomyces elasticus</name>
    <dbReference type="NCBI Taxonomy" id="574655"/>
    <lineage>
        <taxon>Eukaryota</taxon>
        <taxon>Fungi</taxon>
        <taxon>Dikarya</taxon>
        <taxon>Ascomycota</taxon>
        <taxon>Pezizomycotina</taxon>
        <taxon>Dothideomycetes</taxon>
        <taxon>Dothideomycetidae</taxon>
        <taxon>Mycosphaerellales</taxon>
        <taxon>Teratosphaeriaceae</taxon>
        <taxon>Elasticomyces</taxon>
    </lineage>
</organism>
<dbReference type="InterPro" id="IPR008030">
    <property type="entry name" value="NmrA-like"/>
</dbReference>
<dbReference type="Gene3D" id="3.40.50.720">
    <property type="entry name" value="NAD(P)-binding Rossmann-like Domain"/>
    <property type="match status" value="1"/>
</dbReference>
<dbReference type="Proteomes" id="UP001310594">
    <property type="component" value="Unassembled WGS sequence"/>
</dbReference>
<evidence type="ECO:0000313" key="4">
    <source>
        <dbReference type="EMBL" id="KAK5706322.1"/>
    </source>
</evidence>
<feature type="domain" description="NmrA-like" evidence="3">
    <location>
        <begin position="6"/>
        <end position="236"/>
    </location>
</feature>
<dbReference type="Pfam" id="PF05368">
    <property type="entry name" value="NmrA"/>
    <property type="match status" value="1"/>
</dbReference>
<comment type="caution">
    <text evidence="4">The sequence shown here is derived from an EMBL/GenBank/DDBJ whole genome shotgun (WGS) entry which is preliminary data.</text>
</comment>
<dbReference type="AlphaFoldDB" id="A0AAN7WC95"/>
<dbReference type="PANTHER" id="PTHR47706:SF9">
    <property type="entry name" value="NMRA-LIKE DOMAIN-CONTAINING PROTEIN-RELATED"/>
    <property type="match status" value="1"/>
</dbReference>
<dbReference type="CDD" id="cd05259">
    <property type="entry name" value="PCBER_SDR_a"/>
    <property type="match status" value="1"/>
</dbReference>
<evidence type="ECO:0000259" key="3">
    <source>
        <dbReference type="Pfam" id="PF05368"/>
    </source>
</evidence>
<evidence type="ECO:0000256" key="2">
    <source>
        <dbReference type="ARBA" id="ARBA00023002"/>
    </source>
</evidence>
<dbReference type="SUPFAM" id="SSF51735">
    <property type="entry name" value="NAD(P)-binding Rossmann-fold domains"/>
    <property type="match status" value="1"/>
</dbReference>
<reference evidence="4" key="1">
    <citation type="submission" date="2023-08" db="EMBL/GenBank/DDBJ databases">
        <title>Black Yeasts Isolated from many extreme environments.</title>
        <authorList>
            <person name="Coleine C."/>
            <person name="Stajich J.E."/>
            <person name="Selbmann L."/>
        </authorList>
    </citation>
    <scope>NUCLEOTIDE SEQUENCE</scope>
    <source>
        <strain evidence="4">CCFEE 5810</strain>
    </source>
</reference>
<dbReference type="GO" id="GO:0016491">
    <property type="term" value="F:oxidoreductase activity"/>
    <property type="evidence" value="ECO:0007669"/>
    <property type="project" value="UniProtKB-KW"/>
</dbReference>
<dbReference type="InterPro" id="IPR036291">
    <property type="entry name" value="NAD(P)-bd_dom_sf"/>
</dbReference>
<dbReference type="Gene3D" id="3.90.25.10">
    <property type="entry name" value="UDP-galactose 4-epimerase, domain 1"/>
    <property type="match status" value="1"/>
</dbReference>
<dbReference type="InterPro" id="IPR045312">
    <property type="entry name" value="PCBER-like"/>
</dbReference>
<gene>
    <name evidence="4" type="ORF">LTR97_001310</name>
</gene>
<evidence type="ECO:0000313" key="5">
    <source>
        <dbReference type="Proteomes" id="UP001310594"/>
    </source>
</evidence>
<dbReference type="PANTHER" id="PTHR47706">
    <property type="entry name" value="NMRA-LIKE FAMILY PROTEIN"/>
    <property type="match status" value="1"/>
</dbReference>
<protein>
    <recommendedName>
        <fullName evidence="3">NmrA-like domain-containing protein</fullName>
    </recommendedName>
</protein>
<dbReference type="EMBL" id="JAVRQU010000002">
    <property type="protein sequence ID" value="KAK5706322.1"/>
    <property type="molecule type" value="Genomic_DNA"/>
</dbReference>